<evidence type="ECO:0000256" key="6">
    <source>
        <dbReference type="ARBA" id="ARBA00022679"/>
    </source>
</evidence>
<dbReference type="GO" id="GO:0005886">
    <property type="term" value="C:plasma membrane"/>
    <property type="evidence" value="ECO:0007669"/>
    <property type="project" value="UniProtKB-SubCell"/>
</dbReference>
<dbReference type="AlphaFoldDB" id="A0A6L6XU24"/>
<dbReference type="Proteomes" id="UP000473525">
    <property type="component" value="Unassembled WGS sequence"/>
</dbReference>
<feature type="transmembrane region" description="Helical" evidence="10">
    <location>
        <begin position="274"/>
        <end position="293"/>
    </location>
</feature>
<dbReference type="SUPFAM" id="SSF47384">
    <property type="entry name" value="Homodimeric domain of signal transducing histidine kinase"/>
    <property type="match status" value="1"/>
</dbReference>
<dbReference type="CDD" id="cd00075">
    <property type="entry name" value="HATPase"/>
    <property type="match status" value="1"/>
</dbReference>
<evidence type="ECO:0000256" key="8">
    <source>
        <dbReference type="ARBA" id="ARBA00023012"/>
    </source>
</evidence>
<evidence type="ECO:0000256" key="9">
    <source>
        <dbReference type="ARBA" id="ARBA00023136"/>
    </source>
</evidence>
<dbReference type="CDD" id="cd00082">
    <property type="entry name" value="HisKA"/>
    <property type="match status" value="1"/>
</dbReference>
<dbReference type="PANTHER" id="PTHR43711">
    <property type="entry name" value="TWO-COMPONENT HISTIDINE KINASE"/>
    <property type="match status" value="1"/>
</dbReference>
<evidence type="ECO:0000259" key="11">
    <source>
        <dbReference type="PROSITE" id="PS50109"/>
    </source>
</evidence>
<keyword evidence="7" id="KW-0418">Kinase</keyword>
<dbReference type="FunFam" id="1.10.287.130:FF:000001">
    <property type="entry name" value="Two-component sensor histidine kinase"/>
    <property type="match status" value="1"/>
</dbReference>
<feature type="transmembrane region" description="Helical" evidence="10">
    <location>
        <begin position="106"/>
        <end position="125"/>
    </location>
</feature>
<keyword evidence="9 10" id="KW-0472">Membrane</keyword>
<feature type="transmembrane region" description="Helical" evidence="10">
    <location>
        <begin position="167"/>
        <end position="188"/>
    </location>
</feature>
<dbReference type="SMART" id="SM00388">
    <property type="entry name" value="HisKA"/>
    <property type="match status" value="1"/>
</dbReference>
<organism evidence="12 13">
    <name type="scientific">Nocardioides agri</name>
    <dbReference type="NCBI Taxonomy" id="2682843"/>
    <lineage>
        <taxon>Bacteria</taxon>
        <taxon>Bacillati</taxon>
        <taxon>Actinomycetota</taxon>
        <taxon>Actinomycetes</taxon>
        <taxon>Propionibacteriales</taxon>
        <taxon>Nocardioidaceae</taxon>
        <taxon>Nocardioides</taxon>
    </lineage>
</organism>
<feature type="domain" description="Histidine kinase" evidence="11">
    <location>
        <begin position="461"/>
        <end position="678"/>
    </location>
</feature>
<dbReference type="EMBL" id="WSEK01000004">
    <property type="protein sequence ID" value="MVQ50272.1"/>
    <property type="molecule type" value="Genomic_DNA"/>
</dbReference>
<evidence type="ECO:0000256" key="2">
    <source>
        <dbReference type="ARBA" id="ARBA00001968"/>
    </source>
</evidence>
<dbReference type="InterPro" id="IPR050736">
    <property type="entry name" value="Sensor_HK_Regulatory"/>
</dbReference>
<dbReference type="PROSITE" id="PS50109">
    <property type="entry name" value="HIS_KIN"/>
    <property type="match status" value="1"/>
</dbReference>
<dbReference type="SMART" id="SM00387">
    <property type="entry name" value="HATPase_c"/>
    <property type="match status" value="1"/>
</dbReference>
<dbReference type="InterPro" id="IPR003661">
    <property type="entry name" value="HisK_dim/P_dom"/>
</dbReference>
<dbReference type="PANTHER" id="PTHR43711:SF31">
    <property type="entry name" value="HISTIDINE KINASE"/>
    <property type="match status" value="1"/>
</dbReference>
<dbReference type="InterPro" id="IPR004358">
    <property type="entry name" value="Sig_transdc_His_kin-like_C"/>
</dbReference>
<keyword evidence="13" id="KW-1185">Reference proteome</keyword>
<accession>A0A6L6XU24</accession>
<dbReference type="Gene3D" id="3.30.565.10">
    <property type="entry name" value="Histidine kinase-like ATPase, C-terminal domain"/>
    <property type="match status" value="1"/>
</dbReference>
<sequence>MRARLPGTAQDSAAAARLWRKALLAALVLWASFLLVPTDRTVLSNLVIYPIADLAAVAAVLYGVHVYRPRRPAAWLLIAAGLGCFAIADVIYGIHQVAGVEPFPSAADIFYLAAYPLFVAGLQVASQARTGGEWGNLLDAAIIAVTAALFAFLLIAEHYVADSSISVGAAIVASAYPVADVLLLAVAVRFLLGISWRPPALRLVAASLALILAGDIVYSVGELFTAGGDASKADALLLAGNLAMGLAALHPSMVDLTAEPEEVSDPLASVPRIVGLYLVSLIPAVVLAVQALSADVRHIWITLTALVVVTILVVVRIADLVGQTHRAAARAATLSRLGSELLGGDSGRDELIAAAERAASELVSGGHAVVLEVDEDPGDGSRLFRASVEVGGRVVAVIAADQRRTAVRGTRDALQSVAHLLALALERQDLLAAQQAAADSLAAQNAQLRELDQMKDQLVGSVSHELRTPLTSIGGYTEMLLSGEFGDLNADQQEFVEVVDRNTRRLNRLIDDILFVSRVDAGRLSLERSWVDLADIAAACAVAARPRAEQGEVQLEVTTSGTLPPVWMDATRLTQLFDNLISNAVKFTPPGGTIRVTLTGTEETVHIDVADTGMGIPQEEVDRLFERFFRTSNVGEVAGTGLGLSIVKSIVEVHDGTISVTSTEGVGTTFHVELPVRPLSEAHGPEPKVSR</sequence>
<reference evidence="12 13" key="1">
    <citation type="submission" date="2019-12" db="EMBL/GenBank/DDBJ databases">
        <authorList>
            <person name="Huq M.A."/>
        </authorList>
    </citation>
    <scope>NUCLEOTIDE SEQUENCE [LARGE SCALE GENOMIC DNA]</scope>
    <source>
        <strain evidence="12 13">MAH-18</strain>
    </source>
</reference>
<dbReference type="SUPFAM" id="SSF55874">
    <property type="entry name" value="ATPase domain of HSP90 chaperone/DNA topoisomerase II/histidine kinase"/>
    <property type="match status" value="1"/>
</dbReference>
<proteinExistence type="predicted"/>
<evidence type="ECO:0000256" key="3">
    <source>
        <dbReference type="ARBA" id="ARBA00004236"/>
    </source>
</evidence>
<evidence type="ECO:0000256" key="4">
    <source>
        <dbReference type="ARBA" id="ARBA00012438"/>
    </source>
</evidence>
<evidence type="ECO:0000313" key="12">
    <source>
        <dbReference type="EMBL" id="MVQ50272.1"/>
    </source>
</evidence>
<feature type="transmembrane region" description="Helical" evidence="10">
    <location>
        <begin position="48"/>
        <end position="67"/>
    </location>
</feature>
<feature type="transmembrane region" description="Helical" evidence="10">
    <location>
        <begin position="299"/>
        <end position="318"/>
    </location>
</feature>
<feature type="transmembrane region" description="Helical" evidence="10">
    <location>
        <begin position="137"/>
        <end position="155"/>
    </location>
</feature>
<comment type="subcellular location">
    <subcellularLocation>
        <location evidence="3">Cell membrane</location>
    </subcellularLocation>
</comment>
<dbReference type="InterPro" id="IPR005467">
    <property type="entry name" value="His_kinase_dom"/>
</dbReference>
<dbReference type="FunFam" id="3.30.565.10:FF:000006">
    <property type="entry name" value="Sensor histidine kinase WalK"/>
    <property type="match status" value="1"/>
</dbReference>
<comment type="cofactor">
    <cofactor evidence="2">
        <name>a divalent metal cation</name>
        <dbReference type="ChEBI" id="CHEBI:60240"/>
    </cofactor>
</comment>
<dbReference type="Pfam" id="PF00512">
    <property type="entry name" value="HisKA"/>
    <property type="match status" value="1"/>
</dbReference>
<dbReference type="GO" id="GO:0005509">
    <property type="term" value="F:calcium ion binding"/>
    <property type="evidence" value="ECO:0007669"/>
    <property type="project" value="UniProtKB-ARBA"/>
</dbReference>
<dbReference type="InterPro" id="IPR036097">
    <property type="entry name" value="HisK_dim/P_sf"/>
</dbReference>
<dbReference type="EC" id="2.7.13.3" evidence="4"/>
<dbReference type="PRINTS" id="PR00344">
    <property type="entry name" value="BCTRLSENSOR"/>
</dbReference>
<dbReference type="GO" id="GO:0000155">
    <property type="term" value="F:phosphorelay sensor kinase activity"/>
    <property type="evidence" value="ECO:0007669"/>
    <property type="project" value="InterPro"/>
</dbReference>
<feature type="transmembrane region" description="Helical" evidence="10">
    <location>
        <begin position="200"/>
        <end position="221"/>
    </location>
</feature>
<keyword evidence="10" id="KW-0812">Transmembrane</keyword>
<evidence type="ECO:0000256" key="5">
    <source>
        <dbReference type="ARBA" id="ARBA00022553"/>
    </source>
</evidence>
<keyword evidence="10" id="KW-1133">Transmembrane helix</keyword>
<keyword evidence="8" id="KW-0902">Two-component regulatory system</keyword>
<keyword evidence="6" id="KW-0808">Transferase</keyword>
<evidence type="ECO:0000256" key="7">
    <source>
        <dbReference type="ARBA" id="ARBA00022777"/>
    </source>
</evidence>
<feature type="transmembrane region" description="Helical" evidence="10">
    <location>
        <begin position="74"/>
        <end position="94"/>
    </location>
</feature>
<comment type="caution">
    <text evidence="12">The sequence shown here is derived from an EMBL/GenBank/DDBJ whole genome shotgun (WGS) entry which is preliminary data.</text>
</comment>
<protein>
    <recommendedName>
        <fullName evidence="4">histidine kinase</fullName>
        <ecNumber evidence="4">2.7.13.3</ecNumber>
    </recommendedName>
</protein>
<dbReference type="RefSeq" id="WP_157343260.1">
    <property type="nucleotide sequence ID" value="NZ_WSEK01000004.1"/>
</dbReference>
<evidence type="ECO:0000256" key="1">
    <source>
        <dbReference type="ARBA" id="ARBA00000085"/>
    </source>
</evidence>
<dbReference type="Pfam" id="PF02518">
    <property type="entry name" value="HATPase_c"/>
    <property type="match status" value="1"/>
</dbReference>
<evidence type="ECO:0000313" key="13">
    <source>
        <dbReference type="Proteomes" id="UP000473525"/>
    </source>
</evidence>
<evidence type="ECO:0000256" key="10">
    <source>
        <dbReference type="SAM" id="Phobius"/>
    </source>
</evidence>
<comment type="catalytic activity">
    <reaction evidence="1">
        <text>ATP + protein L-histidine = ADP + protein N-phospho-L-histidine.</text>
        <dbReference type="EC" id="2.7.13.3"/>
    </reaction>
</comment>
<dbReference type="InterPro" id="IPR003594">
    <property type="entry name" value="HATPase_dom"/>
</dbReference>
<gene>
    <name evidence="12" type="ORF">GON03_13880</name>
</gene>
<dbReference type="InterPro" id="IPR036890">
    <property type="entry name" value="HATPase_C_sf"/>
</dbReference>
<keyword evidence="5" id="KW-0597">Phosphoprotein</keyword>
<name>A0A6L6XU24_9ACTN</name>
<dbReference type="Gene3D" id="1.10.287.130">
    <property type="match status" value="1"/>
</dbReference>